<sequence>MNLLQSLAGVYDSQSSRAGAKREDTDAVLLPLFHTYLTAHITVTIDMQGNFLDACVLDIRKDEVYTIVPSTVESASRSGPEPPPNPLNDKLVYLMSDAGSYIQDKQMILDIQKRCRAHEQLLAAWSLSTYAVPQLKAVRQYLNRKRTASDLIAANVIIPEEDGTIDEEKKVAGRDILSCVVRFRVMDQEAEEGYAAETWKNRELFQSWISYYTAFVMEQGKKDICYVTGEYTVCTGKHTNGIRGSSDWAKLISSNENGSIVYSRDWFREGIDAVSIGLVTSFKAHCALSWIIKRQGRVFGSNIRVCWDADGNPLAFDLFANTPDIQGKHEYRFFAGRDAYQRHLDVCFSEVLMDHRMFHMLVLDAPNKQNYKGRLAILDYAEMPADVICRRLKQWHRTACWQFTTGKRAFTGAPSAPDVVIAAYGTEYGGVLTVVDKTVFARQVNRVVSVILSAQPMPSDIMANLIRRAGNPCMFRERSHWMMVLQVTCALLNRDAAGESIMLDKLNTDRSYLWGRLLAIADYIERLYFQEAREGCISGVCGYMQMFSRSPGRYWGIIRRRLTPYLYKANRMRRGQHACRLMEQVEAMATGQADADEPLGSAYLTGFSSQQLYFIQYDYAIRKEMG</sequence>
<dbReference type="InterPro" id="IPR010144">
    <property type="entry name" value="CRISPR-assoc_prot_Csd1-typ"/>
</dbReference>
<dbReference type="RefSeq" id="WP_118017620.1">
    <property type="nucleotide sequence ID" value="NZ_CAUHGS010000001.1"/>
</dbReference>
<evidence type="ECO:0000313" key="1">
    <source>
        <dbReference type="EMBL" id="RGV78992.1"/>
    </source>
</evidence>
<reference evidence="1 2" key="1">
    <citation type="submission" date="2018-08" db="EMBL/GenBank/DDBJ databases">
        <title>A genome reference for cultivated species of the human gut microbiota.</title>
        <authorList>
            <person name="Zou Y."/>
            <person name="Xue W."/>
            <person name="Luo G."/>
        </authorList>
    </citation>
    <scope>NUCLEOTIDE SEQUENCE [LARGE SCALE GENOMIC DNA]</scope>
    <source>
        <strain evidence="1 2">AF14-18</strain>
    </source>
</reference>
<accession>A0A412ZFN8</accession>
<dbReference type="Pfam" id="PF09709">
    <property type="entry name" value="Cas_Csd1"/>
    <property type="match status" value="1"/>
</dbReference>
<dbReference type="NCBIfam" id="TIGR01863">
    <property type="entry name" value="cas_Csd1"/>
    <property type="match status" value="1"/>
</dbReference>
<proteinExistence type="predicted"/>
<gene>
    <name evidence="1" type="primary">cas8c</name>
    <name evidence="1" type="ORF">DWW02_04515</name>
</gene>
<comment type="caution">
    <text evidence="1">The sequence shown here is derived from an EMBL/GenBank/DDBJ whole genome shotgun (WGS) entry which is preliminary data.</text>
</comment>
<organism evidence="1 2">
    <name type="scientific">Enterocloster bolteae</name>
    <dbReference type="NCBI Taxonomy" id="208479"/>
    <lineage>
        <taxon>Bacteria</taxon>
        <taxon>Bacillati</taxon>
        <taxon>Bacillota</taxon>
        <taxon>Clostridia</taxon>
        <taxon>Lachnospirales</taxon>
        <taxon>Lachnospiraceae</taxon>
        <taxon>Enterocloster</taxon>
    </lineage>
</organism>
<protein>
    <submittedName>
        <fullName evidence="1">Type I-C CRISPR-associated protein Cas8c/Csd1</fullName>
    </submittedName>
</protein>
<evidence type="ECO:0000313" key="2">
    <source>
        <dbReference type="Proteomes" id="UP000284543"/>
    </source>
</evidence>
<dbReference type="EMBL" id="QRZM01000001">
    <property type="protein sequence ID" value="RGV78992.1"/>
    <property type="molecule type" value="Genomic_DNA"/>
</dbReference>
<dbReference type="Proteomes" id="UP000284543">
    <property type="component" value="Unassembled WGS sequence"/>
</dbReference>
<name>A0A412ZFN8_9FIRM</name>
<dbReference type="AlphaFoldDB" id="A0A412ZFN8"/>